<comment type="caution">
    <text evidence="2">The sequence shown here is derived from an EMBL/GenBank/DDBJ whole genome shotgun (WGS) entry which is preliminary data.</text>
</comment>
<keyword evidence="1" id="KW-0812">Transmembrane</keyword>
<protein>
    <recommendedName>
        <fullName evidence="4">Secreted protein</fullName>
    </recommendedName>
</protein>
<gene>
    <name evidence="2" type="ORF">LITE_LOCUS50218</name>
</gene>
<evidence type="ECO:0000256" key="1">
    <source>
        <dbReference type="SAM" id="Phobius"/>
    </source>
</evidence>
<dbReference type="EMBL" id="CAMGYJ010000011">
    <property type="protein sequence ID" value="CAI0595893.1"/>
    <property type="molecule type" value="Genomic_DNA"/>
</dbReference>
<reference evidence="2" key="1">
    <citation type="submission" date="2022-08" db="EMBL/GenBank/DDBJ databases">
        <authorList>
            <person name="Gutierrez-Valencia J."/>
        </authorList>
    </citation>
    <scope>NUCLEOTIDE SEQUENCE</scope>
</reference>
<evidence type="ECO:0000313" key="2">
    <source>
        <dbReference type="EMBL" id="CAI0595893.1"/>
    </source>
</evidence>
<accession>A0AAV0RYY3</accession>
<keyword evidence="1" id="KW-0472">Membrane</keyword>
<proteinExistence type="predicted"/>
<evidence type="ECO:0000313" key="3">
    <source>
        <dbReference type="Proteomes" id="UP001154282"/>
    </source>
</evidence>
<keyword evidence="3" id="KW-1185">Reference proteome</keyword>
<feature type="transmembrane region" description="Helical" evidence="1">
    <location>
        <begin position="6"/>
        <end position="25"/>
    </location>
</feature>
<name>A0AAV0RYY3_9ROSI</name>
<evidence type="ECO:0008006" key="4">
    <source>
        <dbReference type="Google" id="ProtNLM"/>
    </source>
</evidence>
<keyword evidence="1" id="KW-1133">Transmembrane helix</keyword>
<organism evidence="2 3">
    <name type="scientific">Linum tenue</name>
    <dbReference type="NCBI Taxonomy" id="586396"/>
    <lineage>
        <taxon>Eukaryota</taxon>
        <taxon>Viridiplantae</taxon>
        <taxon>Streptophyta</taxon>
        <taxon>Embryophyta</taxon>
        <taxon>Tracheophyta</taxon>
        <taxon>Spermatophyta</taxon>
        <taxon>Magnoliopsida</taxon>
        <taxon>eudicotyledons</taxon>
        <taxon>Gunneridae</taxon>
        <taxon>Pentapetalae</taxon>
        <taxon>rosids</taxon>
        <taxon>fabids</taxon>
        <taxon>Malpighiales</taxon>
        <taxon>Linaceae</taxon>
        <taxon>Linum</taxon>
    </lineage>
</organism>
<sequence length="93" mass="10416">MTTWAPVAWSAAMCIVGVFRATFLAQRFSGVMWPPHAAKSISLSMHTTKAKERKGCPSFMNLPGRSRTTVFILLVFPFQLHHGSRSKVFVIYS</sequence>
<dbReference type="Proteomes" id="UP001154282">
    <property type="component" value="Unassembled WGS sequence"/>
</dbReference>
<dbReference type="AlphaFoldDB" id="A0AAV0RYY3"/>